<dbReference type="SUPFAM" id="SSF88713">
    <property type="entry name" value="Glycoside hydrolase/deacetylase"/>
    <property type="match status" value="1"/>
</dbReference>
<dbReference type="InterPro" id="IPR014718">
    <property type="entry name" value="GH-type_carb-bd"/>
</dbReference>
<dbReference type="STRING" id="522772.Dacet_0436"/>
<dbReference type="InterPro" id="IPR004300">
    <property type="entry name" value="Glyco_hydro_57_N"/>
</dbReference>
<keyword evidence="2" id="KW-0119">Carbohydrate metabolism</keyword>
<evidence type="ECO:0000313" key="6">
    <source>
        <dbReference type="EMBL" id="ADD67235.1"/>
    </source>
</evidence>
<evidence type="ECO:0000259" key="4">
    <source>
        <dbReference type="Pfam" id="PF09094"/>
    </source>
</evidence>
<dbReference type="InterPro" id="IPR011330">
    <property type="entry name" value="Glyco_hydro/deAcase_b/a-brl"/>
</dbReference>
<dbReference type="InterPro" id="IPR052046">
    <property type="entry name" value="GH57_Enzymes"/>
</dbReference>
<dbReference type="GO" id="GO:0005975">
    <property type="term" value="P:carbohydrate metabolic process"/>
    <property type="evidence" value="ECO:0007669"/>
    <property type="project" value="InterPro"/>
</dbReference>
<dbReference type="Gene3D" id="2.70.98.10">
    <property type="match status" value="1"/>
</dbReference>
<keyword evidence="6" id="KW-0808">Transferase</keyword>
<evidence type="ECO:0000256" key="2">
    <source>
        <dbReference type="ARBA" id="ARBA00023277"/>
    </source>
</evidence>
<dbReference type="CDD" id="cd10793">
    <property type="entry name" value="GH57N_TLGT_like"/>
    <property type="match status" value="1"/>
</dbReference>
<feature type="domain" description="Alpha-amylase/4-alpha-glucanotransferase C-terminal" evidence="5">
    <location>
        <begin position="401"/>
        <end position="671"/>
    </location>
</feature>
<comment type="similarity">
    <text evidence="1">Belongs to the glycosyl hydrolase 57 family.</text>
</comment>
<dbReference type="HOGENOM" id="CLU_026700_0_0_0"/>
<dbReference type="InterPro" id="IPR011013">
    <property type="entry name" value="Gal_mutarotase_sf_dom"/>
</dbReference>
<evidence type="ECO:0000259" key="5">
    <source>
        <dbReference type="Pfam" id="PF09095"/>
    </source>
</evidence>
<keyword evidence="6" id="KW-0328">Glycosyltransferase</keyword>
<dbReference type="OrthoDB" id="8476at2"/>
<dbReference type="InParanoid" id="D4H3F1"/>
<dbReference type="KEGG" id="dap:Dacet_0436"/>
<dbReference type="CAZy" id="GH57">
    <property type="family name" value="Glycoside Hydrolase Family 57"/>
</dbReference>
<dbReference type="PaxDb" id="522772-Dacet_0436"/>
<dbReference type="PANTHER" id="PTHR36306">
    <property type="entry name" value="ALPHA-AMYLASE-RELATED-RELATED"/>
    <property type="match status" value="1"/>
</dbReference>
<dbReference type="GO" id="GO:0004134">
    <property type="term" value="F:4-alpha-glucanotransferase activity"/>
    <property type="evidence" value="ECO:0007669"/>
    <property type="project" value="UniProtKB-EC"/>
</dbReference>
<dbReference type="Pfam" id="PF09095">
    <property type="entry name" value="AmyA-gluTrfs_C"/>
    <property type="match status" value="1"/>
</dbReference>
<dbReference type="Proteomes" id="UP000002012">
    <property type="component" value="Chromosome"/>
</dbReference>
<organism evidence="6 7">
    <name type="scientific">Denitrovibrio acetiphilus (strain DSM 12809 / NBRC 114555 / N2460)</name>
    <dbReference type="NCBI Taxonomy" id="522772"/>
    <lineage>
        <taxon>Bacteria</taxon>
        <taxon>Pseudomonadati</taxon>
        <taxon>Deferribacterota</taxon>
        <taxon>Deferribacteres</taxon>
        <taxon>Deferribacterales</taxon>
        <taxon>Geovibrionaceae</taxon>
        <taxon>Denitrovibrio</taxon>
    </lineage>
</organism>
<dbReference type="PANTHER" id="PTHR36306:SF1">
    <property type="entry name" value="ALPHA-AMYLASE-RELATED"/>
    <property type="match status" value="1"/>
</dbReference>
<gene>
    <name evidence="6" type="ordered locus">Dacet_0436</name>
</gene>
<accession>D4H3F1</accession>
<dbReference type="SUPFAM" id="SSF88688">
    <property type="entry name" value="Families 57/38 glycoside transferase middle domain"/>
    <property type="match status" value="1"/>
</dbReference>
<sequence>MKKLPVHLGIHCHQPVENFYHVVDYAVEKSYLPYFEVALTKPDFRFSVHYSGWLLEYIKNNHSKLFSMMKQATDSDQAEFFSGGYYEPVLASIPSKDRREQIRKLNGFIEDNFKVSPKGLWLTERVWDSSIIPDCAEVGIEYVIVDDYHFIAAGFYESMLHTHFKTEQDGHEMLIFPISEKLRYLTPFKPADEVADYLRSVQEAGGKSITIFDDGEKFGLWPETHEWVYEKGWLSDFIDAVTESGHSEFALFKDTVKEQKPAQITYLPTVSYFEMGEWSLFSERTLQMENVIRELEKTHEDDTTKVFVKGGIWKNFLVKYPESNRIHKRTVSLSKKANESGDLQLLDALYKAQCNDVLWHGIFGGLYLPNLRNNAYRFIIEAEKRLEEVSGMKFPSVETGDFDYDGYDEAYIRTQSTNYMFVSRDCGQLTSLEDKDNLFNFLNTLARRKEAYHEKLFAAPEESENIETNDEAIANIHDGKAKVDEEYRKHLVFDWHNKNSFIDHFVAEFDLEAFEKVTFTEMGDFANQPADMKTEKTSVAFTRDGGIYKNGVKHSINIRKAFKPVKNSLNFEIDIKNKLDICYVMELNFHLNNMSEATINEIPVSEGSFGKSEKFTLKDTNTPKCVKINFNSSVEMFAYTTKTLSQSESGADLTDQGICILVPFEMNGGINIKGSIELL</sequence>
<dbReference type="InterPro" id="IPR015179">
    <property type="entry name" value="A-amylase/a-glucTrfase_C"/>
</dbReference>
<dbReference type="Gene3D" id="3.20.110.20">
    <property type="match status" value="1"/>
</dbReference>
<dbReference type="EMBL" id="CP001968">
    <property type="protein sequence ID" value="ADD67235.1"/>
    <property type="molecule type" value="Genomic_DNA"/>
</dbReference>
<dbReference type="RefSeq" id="WP_013009779.1">
    <property type="nucleotide sequence ID" value="NC_013943.1"/>
</dbReference>
<evidence type="ECO:0000259" key="3">
    <source>
        <dbReference type="Pfam" id="PF03065"/>
    </source>
</evidence>
<dbReference type="AlphaFoldDB" id="D4H3F1"/>
<protein>
    <submittedName>
        <fullName evidence="6">4-alpha-glucanotransferase</fullName>
        <ecNumber evidence="6">2.4.1.25</ecNumber>
    </submittedName>
</protein>
<dbReference type="Pfam" id="PF03065">
    <property type="entry name" value="Glyco_hydro_57"/>
    <property type="match status" value="1"/>
</dbReference>
<keyword evidence="7" id="KW-1185">Reference proteome</keyword>
<dbReference type="eggNOG" id="COG1449">
    <property type="taxonomic scope" value="Bacteria"/>
</dbReference>
<dbReference type="InterPro" id="IPR028995">
    <property type="entry name" value="Glyco_hydro_57/38_cen_sf"/>
</dbReference>
<dbReference type="SUPFAM" id="SSF74650">
    <property type="entry name" value="Galactose mutarotase-like"/>
    <property type="match status" value="1"/>
</dbReference>
<dbReference type="GO" id="GO:0030246">
    <property type="term" value="F:carbohydrate binding"/>
    <property type="evidence" value="ECO:0007669"/>
    <property type="project" value="InterPro"/>
</dbReference>
<feature type="domain" description="Alpha-amylase/4-alpha-glucanotransferase central" evidence="4">
    <location>
        <begin position="311"/>
        <end position="384"/>
    </location>
</feature>
<name>D4H3F1_DENA2</name>
<dbReference type="EC" id="2.4.1.25" evidence="6"/>
<evidence type="ECO:0000256" key="1">
    <source>
        <dbReference type="ARBA" id="ARBA00006821"/>
    </source>
</evidence>
<dbReference type="InterPro" id="IPR015178">
    <property type="entry name" value="A-amylase/a-glucTrfase_central"/>
</dbReference>
<feature type="domain" description="Glycoside hydrolase family 57 N-terminal" evidence="3">
    <location>
        <begin position="23"/>
        <end position="268"/>
    </location>
</feature>
<evidence type="ECO:0000313" key="7">
    <source>
        <dbReference type="Proteomes" id="UP000002012"/>
    </source>
</evidence>
<dbReference type="Pfam" id="PF09094">
    <property type="entry name" value="AmyA-A_glucT_m"/>
    <property type="match status" value="1"/>
</dbReference>
<proteinExistence type="inferred from homology"/>
<reference evidence="6 7" key="1">
    <citation type="journal article" date="2010" name="Stand. Genomic Sci.">
        <title>Complete genome sequence of Denitrovibrio acetiphilus type strain (N2460).</title>
        <authorList>
            <person name="Kiss H."/>
            <person name="Lang E."/>
            <person name="Lapidus A."/>
            <person name="Copeland A."/>
            <person name="Nolan M."/>
            <person name="Glavina Del Rio T."/>
            <person name="Chen F."/>
            <person name="Lucas S."/>
            <person name="Tice H."/>
            <person name="Cheng J.F."/>
            <person name="Han C."/>
            <person name="Goodwin L."/>
            <person name="Pitluck S."/>
            <person name="Liolios K."/>
            <person name="Pati A."/>
            <person name="Ivanova N."/>
            <person name="Mavromatis K."/>
            <person name="Chen A."/>
            <person name="Palaniappan K."/>
            <person name="Land M."/>
            <person name="Hauser L."/>
            <person name="Chang Y.J."/>
            <person name="Jeffries C.D."/>
            <person name="Detter J.C."/>
            <person name="Brettin T."/>
            <person name="Spring S."/>
            <person name="Rohde M."/>
            <person name="Goker M."/>
            <person name="Woyke T."/>
            <person name="Bristow J."/>
            <person name="Eisen J.A."/>
            <person name="Markowitz V."/>
            <person name="Hugenholtz P."/>
            <person name="Kyrpides N.C."/>
            <person name="Klenk H.P."/>
        </authorList>
    </citation>
    <scope>NUCLEOTIDE SEQUENCE [LARGE SCALE GENOMIC DNA]</scope>
    <source>
        <strain evidence="7">DSM 12809 / NBRC 114555 / N2460</strain>
    </source>
</reference>